<dbReference type="Gene3D" id="3.60.60.10">
    <property type="entry name" value="Penicillin V Acylase, Chain A"/>
    <property type="match status" value="1"/>
</dbReference>
<reference evidence="3" key="1">
    <citation type="journal article" date="2023" name="Mol. Phylogenet. Evol.">
        <title>Genome-scale phylogeny and comparative genomics of the fungal order Sordariales.</title>
        <authorList>
            <person name="Hensen N."/>
            <person name="Bonometti L."/>
            <person name="Westerberg I."/>
            <person name="Brannstrom I.O."/>
            <person name="Guillou S."/>
            <person name="Cros-Aarteil S."/>
            <person name="Calhoun S."/>
            <person name="Haridas S."/>
            <person name="Kuo A."/>
            <person name="Mondo S."/>
            <person name="Pangilinan J."/>
            <person name="Riley R."/>
            <person name="LaButti K."/>
            <person name="Andreopoulos B."/>
            <person name="Lipzen A."/>
            <person name="Chen C."/>
            <person name="Yan M."/>
            <person name="Daum C."/>
            <person name="Ng V."/>
            <person name="Clum A."/>
            <person name="Steindorff A."/>
            <person name="Ohm R.A."/>
            <person name="Martin F."/>
            <person name="Silar P."/>
            <person name="Natvig D.O."/>
            <person name="Lalanne C."/>
            <person name="Gautier V."/>
            <person name="Ament-Velasquez S.L."/>
            <person name="Kruys A."/>
            <person name="Hutchinson M.I."/>
            <person name="Powell A.J."/>
            <person name="Barry K."/>
            <person name="Miller A.N."/>
            <person name="Grigoriev I.V."/>
            <person name="Debuchy R."/>
            <person name="Gladieux P."/>
            <person name="Hiltunen Thoren M."/>
            <person name="Johannesson H."/>
        </authorList>
    </citation>
    <scope>NUCLEOTIDE SEQUENCE</scope>
    <source>
        <strain evidence="3">CBS 168.71</strain>
    </source>
</reference>
<sequence>MSGCGTADNPVCIEEYSYDGKPEQIIGLLLRGTPTERGKTYGLWLRDEIRANVTRHRGHPHLPSWSFCIDMAKVHYIPGLKKYWQSGWMELQGMSEGSGVPIEDLVVLNAWDDLAALQIPLAERTSESTTAFFSKRATADKVPILAHSWSSLAYPADAELLVCLEIQYNPSEEKPNIFMVTEAGRISGCGMNAKGVAATGNWLLSTDDMSLGKNSKEFPMTCFERFVLEYASVNGARDVVDETSRHSSRHILVADGAGCSASLEVGPEHIFFHGGEFGSRAIVHVNHFQSFDAFSCRREIKDRYEGKYSQFRLSRFSELIKRNDADVSMQQIMGMFSDHEGKPESICEHGDNFLSPTTMAFVVFDMKRRVISVCKGPPCEGAMSHFTFSREEHSREEHGREGHCRANKKKPGHAYYGDMDDKMFQSELDKLMAAAKADAAREGGANMPLTNGPVSEAARSPPLAPVRQDLVTIAAQGLMATDMDWDDTPPPASDSPQAPSRDRAASPTKGVLAPPGGDRSKLGSSDQENPKRKTPPTSPVSEISSLQALLGSVSSGNLENQESGRPEKRTKFWDPARDEVQN</sequence>
<name>A0AAE0HJL3_9PEZI</name>
<gene>
    <name evidence="3" type="ORF">B0H64DRAFT_372246</name>
</gene>
<evidence type="ECO:0000256" key="1">
    <source>
        <dbReference type="SAM" id="MobiDB-lite"/>
    </source>
</evidence>
<dbReference type="RefSeq" id="XP_062660325.1">
    <property type="nucleotide sequence ID" value="XM_062802215.1"/>
</dbReference>
<dbReference type="Proteomes" id="UP001278766">
    <property type="component" value="Unassembled WGS sequence"/>
</dbReference>
<proteinExistence type="predicted"/>
<dbReference type="GeneID" id="87839163"/>
<dbReference type="AlphaFoldDB" id="A0AAE0HJL3"/>
<feature type="region of interest" description="Disordered" evidence="1">
    <location>
        <begin position="482"/>
        <end position="582"/>
    </location>
</feature>
<comment type="caution">
    <text evidence="3">The sequence shown here is derived from an EMBL/GenBank/DDBJ whole genome shotgun (WGS) entry which is preliminary data.</text>
</comment>
<evidence type="ECO:0000313" key="3">
    <source>
        <dbReference type="EMBL" id="KAK3296811.1"/>
    </source>
</evidence>
<keyword evidence="4" id="KW-1185">Reference proteome</keyword>
<dbReference type="Pfam" id="PF03417">
    <property type="entry name" value="AAT"/>
    <property type="match status" value="1"/>
</dbReference>
<feature type="compositionally biased region" description="Basic and acidic residues" evidence="1">
    <location>
        <begin position="562"/>
        <end position="582"/>
    </location>
</feature>
<dbReference type="InterPro" id="IPR047801">
    <property type="entry name" value="Peptidase_C45"/>
</dbReference>
<reference evidence="3" key="2">
    <citation type="submission" date="2023-06" db="EMBL/GenBank/DDBJ databases">
        <authorList>
            <consortium name="Lawrence Berkeley National Laboratory"/>
            <person name="Haridas S."/>
            <person name="Hensen N."/>
            <person name="Bonometti L."/>
            <person name="Westerberg I."/>
            <person name="Brannstrom I.O."/>
            <person name="Guillou S."/>
            <person name="Cros-Aarteil S."/>
            <person name="Calhoun S."/>
            <person name="Kuo A."/>
            <person name="Mondo S."/>
            <person name="Pangilinan J."/>
            <person name="Riley R."/>
            <person name="Labutti K."/>
            <person name="Andreopoulos B."/>
            <person name="Lipzen A."/>
            <person name="Chen C."/>
            <person name="Yanf M."/>
            <person name="Daum C."/>
            <person name="Ng V."/>
            <person name="Clum A."/>
            <person name="Steindorff A."/>
            <person name="Ohm R."/>
            <person name="Martin F."/>
            <person name="Silar P."/>
            <person name="Natvig D."/>
            <person name="Lalanne C."/>
            <person name="Gautier V."/>
            <person name="Ament-Velasquez S.L."/>
            <person name="Kruys A."/>
            <person name="Hutchinson M.I."/>
            <person name="Powell A.J."/>
            <person name="Barry K."/>
            <person name="Miller A.N."/>
            <person name="Grigoriev I.V."/>
            <person name="Debuchy R."/>
            <person name="Gladieux P."/>
            <person name="Thoren M.H."/>
            <person name="Johannesson H."/>
        </authorList>
    </citation>
    <scope>NUCLEOTIDE SEQUENCE</scope>
    <source>
        <strain evidence="3">CBS 168.71</strain>
    </source>
</reference>
<organism evidence="3 4">
    <name type="scientific">Chaetomium fimeti</name>
    <dbReference type="NCBI Taxonomy" id="1854472"/>
    <lineage>
        <taxon>Eukaryota</taxon>
        <taxon>Fungi</taxon>
        <taxon>Dikarya</taxon>
        <taxon>Ascomycota</taxon>
        <taxon>Pezizomycotina</taxon>
        <taxon>Sordariomycetes</taxon>
        <taxon>Sordariomycetidae</taxon>
        <taxon>Sordariales</taxon>
        <taxon>Chaetomiaceae</taxon>
        <taxon>Chaetomium</taxon>
    </lineage>
</organism>
<feature type="compositionally biased region" description="Polar residues" evidence="1">
    <location>
        <begin position="539"/>
        <end position="561"/>
    </location>
</feature>
<dbReference type="InterPro" id="IPR047794">
    <property type="entry name" value="C45_proenzyme-like"/>
</dbReference>
<feature type="domain" description="Peptidase C45 hydrolase" evidence="2">
    <location>
        <begin position="182"/>
        <end position="376"/>
    </location>
</feature>
<dbReference type="PANTHER" id="PTHR34180">
    <property type="entry name" value="PEPTIDASE C45"/>
    <property type="match status" value="1"/>
</dbReference>
<dbReference type="Gene3D" id="1.10.10.2120">
    <property type="match status" value="1"/>
</dbReference>
<dbReference type="NCBIfam" id="NF040521">
    <property type="entry name" value="C45_proenzyme"/>
    <property type="match status" value="1"/>
</dbReference>
<protein>
    <submittedName>
        <fullName evidence="3">Acyl-coenzyme A:6-aminopenicillanic acid acyl-transferase-domain-containing protein</fullName>
    </submittedName>
</protein>
<accession>A0AAE0HJL3</accession>
<dbReference type="EMBL" id="JAUEPN010000003">
    <property type="protein sequence ID" value="KAK3296811.1"/>
    <property type="molecule type" value="Genomic_DNA"/>
</dbReference>
<dbReference type="InterPro" id="IPR005079">
    <property type="entry name" value="Peptidase_C45_hydrolase"/>
</dbReference>
<dbReference type="PANTHER" id="PTHR34180:SF1">
    <property type="entry name" value="BETA-ALANYL-DOPAMINE_CARCININE HYDROLASE"/>
    <property type="match status" value="1"/>
</dbReference>
<evidence type="ECO:0000259" key="2">
    <source>
        <dbReference type="Pfam" id="PF03417"/>
    </source>
</evidence>
<evidence type="ECO:0000313" key="4">
    <source>
        <dbReference type="Proteomes" id="UP001278766"/>
    </source>
</evidence>